<evidence type="ECO:0000256" key="1">
    <source>
        <dbReference type="SAM" id="MobiDB-lite"/>
    </source>
</evidence>
<protein>
    <recommendedName>
        <fullName evidence="5">Outer membrane lipoprotein-sorting protein</fullName>
    </recommendedName>
</protein>
<proteinExistence type="predicted"/>
<feature type="chain" id="PRO_5045332821" description="Outer membrane lipoprotein-sorting protein" evidence="2">
    <location>
        <begin position="22"/>
        <end position="245"/>
    </location>
</feature>
<keyword evidence="2" id="KW-0732">Signal</keyword>
<reference evidence="3 4" key="1">
    <citation type="submission" date="2023-12" db="EMBL/GenBank/DDBJ databases">
        <title>Novel species of the genus Arcicella isolated from rivers.</title>
        <authorList>
            <person name="Lu H."/>
        </authorList>
    </citation>
    <scope>NUCLEOTIDE SEQUENCE [LARGE SCALE GENOMIC DNA]</scope>
    <source>
        <strain evidence="3 4">KCTC 23307</strain>
    </source>
</reference>
<comment type="caution">
    <text evidence="3">The sequence shown here is derived from an EMBL/GenBank/DDBJ whole genome shotgun (WGS) entry which is preliminary data.</text>
</comment>
<evidence type="ECO:0000256" key="2">
    <source>
        <dbReference type="SAM" id="SignalP"/>
    </source>
</evidence>
<name>A0ABU5QC15_9BACT</name>
<dbReference type="Proteomes" id="UP001302949">
    <property type="component" value="Unassembled WGS sequence"/>
</dbReference>
<dbReference type="Gene3D" id="2.50.20.10">
    <property type="entry name" value="Lipoprotein localisation LolA/LolB/LppX"/>
    <property type="match status" value="1"/>
</dbReference>
<accession>A0ABU5QC15</accession>
<feature type="region of interest" description="Disordered" evidence="1">
    <location>
        <begin position="102"/>
        <end position="122"/>
    </location>
</feature>
<feature type="signal peptide" evidence="2">
    <location>
        <begin position="1"/>
        <end position="21"/>
    </location>
</feature>
<evidence type="ECO:0000313" key="3">
    <source>
        <dbReference type="EMBL" id="MEA5140380.1"/>
    </source>
</evidence>
<dbReference type="EMBL" id="JAYFUM010000017">
    <property type="protein sequence ID" value="MEA5140380.1"/>
    <property type="molecule type" value="Genomic_DNA"/>
</dbReference>
<gene>
    <name evidence="3" type="ORF">VB248_14605</name>
</gene>
<organism evidence="3 4">
    <name type="scientific">Arcicella rigui</name>
    <dbReference type="NCBI Taxonomy" id="797020"/>
    <lineage>
        <taxon>Bacteria</taxon>
        <taxon>Pseudomonadati</taxon>
        <taxon>Bacteroidota</taxon>
        <taxon>Cytophagia</taxon>
        <taxon>Cytophagales</taxon>
        <taxon>Flectobacillaceae</taxon>
        <taxon>Arcicella</taxon>
    </lineage>
</organism>
<evidence type="ECO:0000313" key="4">
    <source>
        <dbReference type="Proteomes" id="UP001302949"/>
    </source>
</evidence>
<dbReference type="RefSeq" id="WP_323297534.1">
    <property type="nucleotide sequence ID" value="NZ_JAYFUM010000017.1"/>
</dbReference>
<evidence type="ECO:0008006" key="5">
    <source>
        <dbReference type="Google" id="ProtNLM"/>
    </source>
</evidence>
<sequence length="245" mass="28488">MIHKKYFILYFLLFVSSISQAQTAKEIYKKYMDAIGGEDNFKAINSLKIEENSKNFNAETDKSIRYKKRKDLFRAEYYEDSSTYGCSCYDGKFFWRLGKKSTKPKNVSRSQNEDKSWTIDDEAGGEPLFNSLIEYQSYGNTIHLEESIEEDDKAYFVIRVTLKKLSSTDFYINKATYLLDKTVEISQSGDKGVMTFISDYRQVGNLLLPHKRVSHLMGHIFSTTMVDNITLNPEISDELFKCERK</sequence>
<keyword evidence="4" id="KW-1185">Reference proteome</keyword>